<reference evidence="9 10" key="1">
    <citation type="journal article" date="2019" name="Nat. Commun.">
        <title>A new type of DNA phosphorothioation-based antiviral system in archaea.</title>
        <authorList>
            <person name="Xiong L."/>
            <person name="Liu S."/>
            <person name="Chen S."/>
            <person name="Xiao Y."/>
            <person name="Zhu B."/>
            <person name="Gao Y."/>
            <person name="Zhang Y."/>
            <person name="Chen B."/>
            <person name="Luo J."/>
            <person name="Deng Z."/>
            <person name="Chen X."/>
            <person name="Wang L."/>
            <person name="Chen S."/>
        </authorList>
    </citation>
    <scope>NUCLEOTIDE SEQUENCE [LARGE SCALE GENOMIC DNA]</scope>
    <source>
        <strain evidence="9 10">CBA1105</strain>
    </source>
</reference>
<feature type="transmembrane region" description="Helical" evidence="7">
    <location>
        <begin position="116"/>
        <end position="137"/>
    </location>
</feature>
<accession>A0A4D6HES9</accession>
<dbReference type="Pfam" id="PF00528">
    <property type="entry name" value="BPD_transp_1"/>
    <property type="match status" value="1"/>
</dbReference>
<dbReference type="OrthoDB" id="45815at2157"/>
<dbReference type="STRING" id="1457250.GCA_000755225_01975"/>
<evidence type="ECO:0000313" key="9">
    <source>
        <dbReference type="EMBL" id="QCC52544.1"/>
    </source>
</evidence>
<proteinExistence type="inferred from homology"/>
<name>A0A4D6HES9_9EURY</name>
<keyword evidence="10" id="KW-1185">Reference proteome</keyword>
<dbReference type="GO" id="GO:0055085">
    <property type="term" value="P:transmembrane transport"/>
    <property type="evidence" value="ECO:0007669"/>
    <property type="project" value="InterPro"/>
</dbReference>
<dbReference type="EMBL" id="CP031310">
    <property type="protein sequence ID" value="QCC52544.1"/>
    <property type="molecule type" value="Genomic_DNA"/>
</dbReference>
<dbReference type="InterPro" id="IPR051393">
    <property type="entry name" value="ABC_transporter_permease"/>
</dbReference>
<evidence type="ECO:0000256" key="3">
    <source>
        <dbReference type="ARBA" id="ARBA00022475"/>
    </source>
</evidence>
<feature type="transmembrane region" description="Helical" evidence="7">
    <location>
        <begin position="272"/>
        <end position="291"/>
    </location>
</feature>
<dbReference type="SUPFAM" id="SSF161098">
    <property type="entry name" value="MetI-like"/>
    <property type="match status" value="1"/>
</dbReference>
<evidence type="ECO:0000259" key="8">
    <source>
        <dbReference type="PROSITE" id="PS50928"/>
    </source>
</evidence>
<organism evidence="9 10">
    <name type="scientific">Halapricum salinum</name>
    <dbReference type="NCBI Taxonomy" id="1457250"/>
    <lineage>
        <taxon>Archaea</taxon>
        <taxon>Methanobacteriati</taxon>
        <taxon>Methanobacteriota</taxon>
        <taxon>Stenosarchaea group</taxon>
        <taxon>Halobacteria</taxon>
        <taxon>Halobacteriales</taxon>
        <taxon>Haloarculaceae</taxon>
        <taxon>Halapricum</taxon>
    </lineage>
</organism>
<feature type="transmembrane region" description="Helical" evidence="7">
    <location>
        <begin position="324"/>
        <end position="347"/>
    </location>
</feature>
<dbReference type="KEGG" id="hsn:DV733_15490"/>
<sequence>MRKILRAVKRRIHRRQLRSDGGTTDQRTKFLNRDSVRSAPFWLPPFLLVFLFVYGAIIWNFVISLTNVSNNLSTIDYSNLDFENYAIAFDGGTPSWARFDVGSYISPIWNAAQNTIVLMVAFAVVCLALGLWLAILVDRDIRFENTFRTIYLLPMSLSFVVTAKFWAFMYNREYGLVNALFEAVGAGSVEIIQNSTLLGVESIALGPIAIGSIGIPVKLAAIVFALIWQYSGYAMVVYLAGLRAIPDSHFEAARVDGASTIRMYWRVIIPQLRTATVSALVVLMVFSLKAFDFIYSLYGSYNPGSAADILATRMVREAYQNSRFAFASAIAIVLFVMALSIVAPYLYTQYRRGDL</sequence>
<evidence type="ECO:0000256" key="1">
    <source>
        <dbReference type="ARBA" id="ARBA00004651"/>
    </source>
</evidence>
<gene>
    <name evidence="9" type="ORF">DV733_15490</name>
</gene>
<feature type="domain" description="ABC transmembrane type-1" evidence="8">
    <location>
        <begin position="112"/>
        <end position="343"/>
    </location>
</feature>
<dbReference type="GO" id="GO:0005886">
    <property type="term" value="C:plasma membrane"/>
    <property type="evidence" value="ECO:0007669"/>
    <property type="project" value="UniProtKB-SubCell"/>
</dbReference>
<evidence type="ECO:0000256" key="4">
    <source>
        <dbReference type="ARBA" id="ARBA00022692"/>
    </source>
</evidence>
<feature type="transmembrane region" description="Helical" evidence="7">
    <location>
        <begin position="41"/>
        <end position="62"/>
    </location>
</feature>
<evidence type="ECO:0000256" key="2">
    <source>
        <dbReference type="ARBA" id="ARBA00022448"/>
    </source>
</evidence>
<dbReference type="Proteomes" id="UP000296706">
    <property type="component" value="Chromosome"/>
</dbReference>
<keyword evidence="3" id="KW-1003">Cell membrane</keyword>
<keyword evidence="2 7" id="KW-0813">Transport</keyword>
<feature type="transmembrane region" description="Helical" evidence="7">
    <location>
        <begin position="149"/>
        <end position="169"/>
    </location>
</feature>
<feature type="transmembrane region" description="Helical" evidence="7">
    <location>
        <begin position="203"/>
        <end position="228"/>
    </location>
</feature>
<dbReference type="CDD" id="cd06261">
    <property type="entry name" value="TM_PBP2"/>
    <property type="match status" value="1"/>
</dbReference>
<comment type="similarity">
    <text evidence="7">Belongs to the binding-protein-dependent transport system permease family.</text>
</comment>
<comment type="subcellular location">
    <subcellularLocation>
        <location evidence="1 7">Cell membrane</location>
        <topology evidence="1 7">Multi-pass membrane protein</topology>
    </subcellularLocation>
</comment>
<dbReference type="RefSeq" id="WP_049992870.1">
    <property type="nucleotide sequence ID" value="NZ_CP031310.1"/>
</dbReference>
<dbReference type="GeneID" id="39849292"/>
<dbReference type="InterPro" id="IPR000515">
    <property type="entry name" value="MetI-like"/>
</dbReference>
<evidence type="ECO:0000313" key="10">
    <source>
        <dbReference type="Proteomes" id="UP000296706"/>
    </source>
</evidence>
<dbReference type="PANTHER" id="PTHR30193">
    <property type="entry name" value="ABC TRANSPORTER PERMEASE PROTEIN"/>
    <property type="match status" value="1"/>
</dbReference>
<keyword evidence="6 7" id="KW-0472">Membrane</keyword>
<dbReference type="AlphaFoldDB" id="A0A4D6HES9"/>
<protein>
    <submittedName>
        <fullName evidence="9">Sugar ABC transporter permease</fullName>
    </submittedName>
</protein>
<evidence type="ECO:0000256" key="5">
    <source>
        <dbReference type="ARBA" id="ARBA00022989"/>
    </source>
</evidence>
<keyword evidence="4 7" id="KW-0812">Transmembrane</keyword>
<dbReference type="PROSITE" id="PS50928">
    <property type="entry name" value="ABC_TM1"/>
    <property type="match status" value="1"/>
</dbReference>
<evidence type="ECO:0000256" key="7">
    <source>
        <dbReference type="RuleBase" id="RU363032"/>
    </source>
</evidence>
<dbReference type="Gene3D" id="1.10.3720.10">
    <property type="entry name" value="MetI-like"/>
    <property type="match status" value="1"/>
</dbReference>
<keyword evidence="5 7" id="KW-1133">Transmembrane helix</keyword>
<dbReference type="PANTHER" id="PTHR30193:SF42">
    <property type="entry name" value="ABC TRANSPORTER PERMEASE PROTEIN"/>
    <property type="match status" value="1"/>
</dbReference>
<dbReference type="InterPro" id="IPR035906">
    <property type="entry name" value="MetI-like_sf"/>
</dbReference>
<evidence type="ECO:0000256" key="6">
    <source>
        <dbReference type="ARBA" id="ARBA00023136"/>
    </source>
</evidence>